<gene>
    <name evidence="2" type="ORF">EYF80_036529</name>
</gene>
<feature type="region of interest" description="Disordered" evidence="1">
    <location>
        <begin position="80"/>
        <end position="170"/>
    </location>
</feature>
<feature type="compositionally biased region" description="Acidic residues" evidence="1">
    <location>
        <begin position="112"/>
        <end position="122"/>
    </location>
</feature>
<comment type="caution">
    <text evidence="2">The sequence shown here is derived from an EMBL/GenBank/DDBJ whole genome shotgun (WGS) entry which is preliminary data.</text>
</comment>
<name>A0A4Z2GI61_9TELE</name>
<evidence type="ECO:0000313" key="3">
    <source>
        <dbReference type="Proteomes" id="UP000314294"/>
    </source>
</evidence>
<sequence length="170" mass="18387">MTLSHELSYRNPFVLVDLIFRSLKESTSDFGERRGRLTYLDPSHPELGQGSAHLGSCRLQVLPAGDDLHQQGVVVRRNDGALEGGGAVQTDAHALAGTEDLEGTEQRRPETDEKEEDEETSGVEDQRERSLGTGRLDGSKALGRRAERGRDGLANTTTYGGPGGLDGKDE</sequence>
<keyword evidence="3" id="KW-1185">Reference proteome</keyword>
<dbReference type="Proteomes" id="UP000314294">
    <property type="component" value="Unassembled WGS sequence"/>
</dbReference>
<accession>A0A4Z2GI61</accession>
<dbReference type="EMBL" id="SRLO01000521">
    <property type="protein sequence ID" value="TNN53238.1"/>
    <property type="molecule type" value="Genomic_DNA"/>
</dbReference>
<evidence type="ECO:0000256" key="1">
    <source>
        <dbReference type="SAM" id="MobiDB-lite"/>
    </source>
</evidence>
<protein>
    <submittedName>
        <fullName evidence="2">Uncharacterized protein</fullName>
    </submittedName>
</protein>
<feature type="compositionally biased region" description="Gly residues" evidence="1">
    <location>
        <begin position="160"/>
        <end position="170"/>
    </location>
</feature>
<reference evidence="2 3" key="1">
    <citation type="submission" date="2019-03" db="EMBL/GenBank/DDBJ databases">
        <title>First draft genome of Liparis tanakae, snailfish: a comprehensive survey of snailfish specific genes.</title>
        <authorList>
            <person name="Kim W."/>
            <person name="Song I."/>
            <person name="Jeong J.-H."/>
            <person name="Kim D."/>
            <person name="Kim S."/>
            <person name="Ryu S."/>
            <person name="Song J.Y."/>
            <person name="Lee S.K."/>
        </authorList>
    </citation>
    <scope>NUCLEOTIDE SEQUENCE [LARGE SCALE GENOMIC DNA]</scope>
    <source>
        <tissue evidence="2">Muscle</tissue>
    </source>
</reference>
<dbReference type="OrthoDB" id="10687171at2759"/>
<proteinExistence type="predicted"/>
<organism evidence="2 3">
    <name type="scientific">Liparis tanakae</name>
    <name type="common">Tanaka's snailfish</name>
    <dbReference type="NCBI Taxonomy" id="230148"/>
    <lineage>
        <taxon>Eukaryota</taxon>
        <taxon>Metazoa</taxon>
        <taxon>Chordata</taxon>
        <taxon>Craniata</taxon>
        <taxon>Vertebrata</taxon>
        <taxon>Euteleostomi</taxon>
        <taxon>Actinopterygii</taxon>
        <taxon>Neopterygii</taxon>
        <taxon>Teleostei</taxon>
        <taxon>Neoteleostei</taxon>
        <taxon>Acanthomorphata</taxon>
        <taxon>Eupercaria</taxon>
        <taxon>Perciformes</taxon>
        <taxon>Cottioidei</taxon>
        <taxon>Cottales</taxon>
        <taxon>Liparidae</taxon>
        <taxon>Liparis</taxon>
    </lineage>
</organism>
<dbReference type="AlphaFoldDB" id="A0A4Z2GI61"/>
<evidence type="ECO:0000313" key="2">
    <source>
        <dbReference type="EMBL" id="TNN53238.1"/>
    </source>
</evidence>